<evidence type="ECO:0000313" key="9">
    <source>
        <dbReference type="EMBL" id="KAF9543324.1"/>
    </source>
</evidence>
<comment type="caution">
    <text evidence="9">The sequence shown here is derived from an EMBL/GenBank/DDBJ whole genome shotgun (WGS) entry which is preliminary data.</text>
</comment>
<feature type="region of interest" description="Disordered" evidence="7">
    <location>
        <begin position="341"/>
        <end position="376"/>
    </location>
</feature>
<feature type="region of interest" description="Disordered" evidence="7">
    <location>
        <begin position="934"/>
        <end position="1006"/>
    </location>
</feature>
<feature type="compositionally biased region" description="Low complexity" evidence="7">
    <location>
        <begin position="956"/>
        <end position="977"/>
    </location>
</feature>
<comment type="subcellular location">
    <subcellularLocation>
        <location evidence="1">Membrane</location>
        <topology evidence="1">Single-pass type II membrane protein</topology>
    </subcellularLocation>
</comment>
<evidence type="ECO:0000256" key="6">
    <source>
        <dbReference type="ARBA" id="ARBA00023180"/>
    </source>
</evidence>
<evidence type="ECO:0000256" key="2">
    <source>
        <dbReference type="ARBA" id="ARBA00022692"/>
    </source>
</evidence>
<keyword evidence="3" id="KW-0735">Signal-anchor</keyword>
<dbReference type="InterPro" id="IPR051292">
    <property type="entry name" value="Xyl/GlcA_transferase"/>
</dbReference>
<dbReference type="Proteomes" id="UP000723463">
    <property type="component" value="Unassembled WGS sequence"/>
</dbReference>
<dbReference type="EMBL" id="JAAAXW010000116">
    <property type="protein sequence ID" value="KAF9543324.1"/>
    <property type="molecule type" value="Genomic_DNA"/>
</dbReference>
<feature type="compositionally biased region" description="Low complexity" evidence="7">
    <location>
        <begin position="12"/>
        <end position="33"/>
    </location>
</feature>
<keyword evidence="6" id="KW-0325">Glycoprotein</keyword>
<dbReference type="AlphaFoldDB" id="A0A9P6F6A8"/>
<keyword evidence="10" id="KW-1185">Reference proteome</keyword>
<accession>A0A9P6F6A8</accession>
<feature type="transmembrane region" description="Helical" evidence="8">
    <location>
        <begin position="213"/>
        <end position="235"/>
    </location>
</feature>
<evidence type="ECO:0000256" key="8">
    <source>
        <dbReference type="SAM" id="Phobius"/>
    </source>
</evidence>
<dbReference type="PANTHER" id="PTHR12270:SF25">
    <property type="entry name" value="GLYCOSYLTRANSFERASE-LIKE PROTEIN LARGE"/>
    <property type="match status" value="1"/>
</dbReference>
<evidence type="ECO:0000256" key="3">
    <source>
        <dbReference type="ARBA" id="ARBA00022968"/>
    </source>
</evidence>
<organism evidence="9 10">
    <name type="scientific">Mortierella hygrophila</name>
    <dbReference type="NCBI Taxonomy" id="979708"/>
    <lineage>
        <taxon>Eukaryota</taxon>
        <taxon>Fungi</taxon>
        <taxon>Fungi incertae sedis</taxon>
        <taxon>Mucoromycota</taxon>
        <taxon>Mortierellomycotina</taxon>
        <taxon>Mortierellomycetes</taxon>
        <taxon>Mortierellales</taxon>
        <taxon>Mortierellaceae</taxon>
        <taxon>Mortierella</taxon>
    </lineage>
</organism>
<protein>
    <recommendedName>
        <fullName evidence="11">Glycosyltransferase family 49 protein</fullName>
    </recommendedName>
</protein>
<feature type="region of interest" description="Disordered" evidence="7">
    <location>
        <begin position="12"/>
        <end position="35"/>
    </location>
</feature>
<dbReference type="GO" id="GO:0016020">
    <property type="term" value="C:membrane"/>
    <property type="evidence" value="ECO:0007669"/>
    <property type="project" value="UniProtKB-SubCell"/>
</dbReference>
<evidence type="ECO:0000256" key="4">
    <source>
        <dbReference type="ARBA" id="ARBA00022989"/>
    </source>
</evidence>
<name>A0A9P6F6A8_9FUNG</name>
<keyword evidence="4 8" id="KW-1133">Transmembrane helix</keyword>
<dbReference type="GO" id="GO:0035269">
    <property type="term" value="P:protein O-linked glycosylation via mannose"/>
    <property type="evidence" value="ECO:0007669"/>
    <property type="project" value="TreeGrafter"/>
</dbReference>
<gene>
    <name evidence="9" type="ORF">EC957_000986</name>
</gene>
<dbReference type="PANTHER" id="PTHR12270">
    <property type="entry name" value="GLYCOSYLTRANSFERASE-RELATED"/>
    <property type="match status" value="1"/>
</dbReference>
<evidence type="ECO:0000256" key="5">
    <source>
        <dbReference type="ARBA" id="ARBA00023136"/>
    </source>
</evidence>
<reference evidence="9" key="1">
    <citation type="journal article" date="2020" name="Fungal Divers.">
        <title>Resolving the Mortierellaceae phylogeny through synthesis of multi-gene phylogenetics and phylogenomics.</title>
        <authorList>
            <person name="Vandepol N."/>
            <person name="Liber J."/>
            <person name="Desiro A."/>
            <person name="Na H."/>
            <person name="Kennedy M."/>
            <person name="Barry K."/>
            <person name="Grigoriev I.V."/>
            <person name="Miller A.N."/>
            <person name="O'Donnell K."/>
            <person name="Stajich J.E."/>
            <person name="Bonito G."/>
        </authorList>
    </citation>
    <scope>NUCLEOTIDE SEQUENCE</scope>
    <source>
        <strain evidence="9">NRRL 2591</strain>
    </source>
</reference>
<feature type="region of interest" description="Disordered" evidence="7">
    <location>
        <begin position="104"/>
        <end position="162"/>
    </location>
</feature>
<evidence type="ECO:0000256" key="7">
    <source>
        <dbReference type="SAM" id="MobiDB-lite"/>
    </source>
</evidence>
<feature type="region of interest" description="Disordered" evidence="7">
    <location>
        <begin position="777"/>
        <end position="822"/>
    </location>
</feature>
<dbReference type="Pfam" id="PF13896">
    <property type="entry name" value="Glyco_transf_49"/>
    <property type="match status" value="2"/>
</dbReference>
<dbReference type="GO" id="GO:0042285">
    <property type="term" value="F:xylosyltransferase activity"/>
    <property type="evidence" value="ECO:0007669"/>
    <property type="project" value="TreeGrafter"/>
</dbReference>
<evidence type="ECO:0000256" key="1">
    <source>
        <dbReference type="ARBA" id="ARBA00004606"/>
    </source>
</evidence>
<keyword evidence="2 8" id="KW-0812">Transmembrane</keyword>
<proteinExistence type="predicted"/>
<evidence type="ECO:0008006" key="11">
    <source>
        <dbReference type="Google" id="ProtNLM"/>
    </source>
</evidence>
<dbReference type="GO" id="GO:0015020">
    <property type="term" value="F:glucuronosyltransferase activity"/>
    <property type="evidence" value="ECO:0007669"/>
    <property type="project" value="TreeGrafter"/>
</dbReference>
<keyword evidence="5 8" id="KW-0472">Membrane</keyword>
<evidence type="ECO:0000313" key="10">
    <source>
        <dbReference type="Proteomes" id="UP000723463"/>
    </source>
</evidence>
<sequence>MMLNLTGIFSANSTANGTTTTATTNSATNSGSAQPQPAATTAVEAQLWNADWVEPVSPALPRYIPAIAGKGAGMGPNPRTGGGRLNAGWGSGGGSVGMMGRKSGEGAGWKTATQRNGGDGTGAVAGGSLEMSWMSGGGGPDYDDNNHHDGQDDYDDGDYYNDRKKDRSYYTRREHSHGRGQASHFPLLFSDPKRVLRARLFCLRQNRRLHPCIRLVVFLFLAGSVCFTTIHLLFLGAGRPDGLGRPAELRKSFDLTEQQLLVRKMLGRSKAPQRVLSSFDVEAQNYSIHQWAVDTYDIKNTKAIARVSEDYMLSKAFNGAMHPTRVIPFYFKASFRDEDDDEDLHVDDHHGAQGSGSDPYTESGAGAGAGAGPQEPVPLDRSLVTITTLITPNRYEVFLKLVKQYRGPISVATHIRKGPEQDAMFHELHSFFKDNSILRKYVDLHVIVDGVDFQLNMWRNVARMFARTDYFMMLDVDFHIPSSLKKNLHYDPRIKQLLASGVALVVPAFEYKVDQDPKDSKYFPETKSDLLPLLEKGHIHVFHDSFPPGHGATDTPRWIKMSQGIASRSDSHPLPPKGRAGFEEDYAAAADWEKAAAAAEEDDIDEERVREEYLEHEADGERPYKVTKFEPKYEPYVILKKEGTPWCDERFVGYGANKAACLFEIYISGIDFWVMPQDFLIHQYHDYPTTDRKNGRILNRQLFVSFQQEVCFRTLNRMIITGEWYTSKANNLRHQCSGFEGFLQSADQLAQEFEDRHPESLLKDPVFVTDVEELEASRPRWHGNGGAAGNNRKAGQQGEKEEEEEEEEPNTHSHERGGGHGEVALGKQIVDGEQIQDPWMSRPHGKIWGGVQPKSYYIPPPFEEEEPAIPIDGIGLDAALEGTRVEEHDKSPFSFEEAARAVQDAAANGGDGRDLTGERLERFREGIILPPAHGFEEGVRRGGGNYGDEDGEAAADADGSASDAASGGAAFGQQQQQDRPESGGGGGSFMDEAEKLEQKFRMYPRN</sequence>
<feature type="compositionally biased region" description="Basic and acidic residues" evidence="7">
    <location>
        <begin position="809"/>
        <end position="819"/>
    </location>
</feature>